<evidence type="ECO:0000313" key="1">
    <source>
        <dbReference type="EMBL" id="KAK7251332.1"/>
    </source>
</evidence>
<dbReference type="Proteomes" id="UP001372338">
    <property type="component" value="Unassembled WGS sequence"/>
</dbReference>
<dbReference type="PANTHER" id="PTHR31645">
    <property type="entry name" value="OLIGOPEPTIDE TRANSPORTER YGL114W-RELATED"/>
    <property type="match status" value="1"/>
</dbReference>
<organism evidence="1 2">
    <name type="scientific">Crotalaria pallida</name>
    <name type="common">Smooth rattlebox</name>
    <name type="synonym">Crotalaria striata</name>
    <dbReference type="NCBI Taxonomy" id="3830"/>
    <lineage>
        <taxon>Eukaryota</taxon>
        <taxon>Viridiplantae</taxon>
        <taxon>Streptophyta</taxon>
        <taxon>Embryophyta</taxon>
        <taxon>Tracheophyta</taxon>
        <taxon>Spermatophyta</taxon>
        <taxon>Magnoliopsida</taxon>
        <taxon>eudicotyledons</taxon>
        <taxon>Gunneridae</taxon>
        <taxon>Pentapetalae</taxon>
        <taxon>rosids</taxon>
        <taxon>fabids</taxon>
        <taxon>Fabales</taxon>
        <taxon>Fabaceae</taxon>
        <taxon>Papilionoideae</taxon>
        <taxon>50 kb inversion clade</taxon>
        <taxon>genistoids sensu lato</taxon>
        <taxon>core genistoids</taxon>
        <taxon>Crotalarieae</taxon>
        <taxon>Crotalaria</taxon>
    </lineage>
</organism>
<dbReference type="AlphaFoldDB" id="A0AAN9HTI9"/>
<dbReference type="InterPro" id="IPR045035">
    <property type="entry name" value="YSL-like"/>
</dbReference>
<comment type="caution">
    <text evidence="1">The sequence shown here is derived from an EMBL/GenBank/DDBJ whole genome shotgun (WGS) entry which is preliminary data.</text>
</comment>
<dbReference type="EMBL" id="JAYWIO010000007">
    <property type="protein sequence ID" value="KAK7251332.1"/>
    <property type="molecule type" value="Genomic_DNA"/>
</dbReference>
<accession>A0AAN9HTI9</accession>
<dbReference type="GO" id="GO:0005774">
    <property type="term" value="C:vacuolar membrane"/>
    <property type="evidence" value="ECO:0007669"/>
    <property type="project" value="TreeGrafter"/>
</dbReference>
<evidence type="ECO:0000313" key="2">
    <source>
        <dbReference type="Proteomes" id="UP001372338"/>
    </source>
</evidence>
<dbReference type="GO" id="GO:0035673">
    <property type="term" value="F:oligopeptide transmembrane transporter activity"/>
    <property type="evidence" value="ECO:0007669"/>
    <property type="project" value="InterPro"/>
</dbReference>
<gene>
    <name evidence="1" type="ORF">RIF29_34425</name>
</gene>
<reference evidence="1 2" key="1">
    <citation type="submission" date="2024-01" db="EMBL/GenBank/DDBJ databases">
        <title>The genomes of 5 underutilized Papilionoideae crops provide insights into root nodulation and disease resistanc.</title>
        <authorList>
            <person name="Yuan L."/>
        </authorList>
    </citation>
    <scope>NUCLEOTIDE SEQUENCE [LARGE SCALE GENOMIC DNA]</scope>
    <source>
        <strain evidence="1">ZHUSHIDOU_FW_LH</strain>
        <tissue evidence="1">Leaf</tissue>
    </source>
</reference>
<protein>
    <submittedName>
        <fullName evidence="1">Uncharacterized protein</fullName>
    </submittedName>
</protein>
<sequence>MMSIVATAADLMHDFMTGYLTLASAKSMFKVNRKDAEDCAGAIASGLICDDGIWTIPCAVLSILRIDPPICMHFRPSASS</sequence>
<keyword evidence="2" id="KW-1185">Reference proteome</keyword>
<proteinExistence type="predicted"/>
<name>A0AAN9HTI9_CROPI</name>
<dbReference type="PANTHER" id="PTHR31645:SF0">
    <property type="entry name" value="OLIGOPEPTIDE TRANSPORTER YGL114W-RELATED"/>
    <property type="match status" value="1"/>
</dbReference>